<keyword evidence="1" id="KW-0472">Membrane</keyword>
<dbReference type="Pfam" id="PF05437">
    <property type="entry name" value="AzlD"/>
    <property type="match status" value="1"/>
</dbReference>
<sequence length="100" mass="10327">MTLGLVLALAAGTYAMRLAGPLLRDRFRVSEHGRRLLSTAALTLLAAFVAVSACYESGSFAGWPRLAGVLVGGVLAWRGAPFVVVVIAAAGFTAALRALL</sequence>
<feature type="transmembrane region" description="Helical" evidence="1">
    <location>
        <begin position="67"/>
        <end position="96"/>
    </location>
</feature>
<name>A0A099D453_9ACTN</name>
<dbReference type="eggNOG" id="ENOG5032T1U">
    <property type="taxonomic scope" value="Bacteria"/>
</dbReference>
<dbReference type="HOGENOM" id="CLU_159912_0_0_11"/>
<keyword evidence="1" id="KW-0812">Transmembrane</keyword>
<evidence type="ECO:0000313" key="2">
    <source>
        <dbReference type="EMBL" id="ASU79429.1"/>
    </source>
</evidence>
<reference evidence="2 5" key="2">
    <citation type="submission" date="2017-08" db="EMBL/GenBank/DDBJ databases">
        <title>The complete genome sequence of moderately halophilic actinomycete Actinopolyspora erythraea YIM 90600, the producer of novel erythromycin, novel actinopolysporins A-C and tubercidin.</title>
        <authorList>
            <person name="Yin M."/>
            <person name="Tang S."/>
        </authorList>
    </citation>
    <scope>NUCLEOTIDE SEQUENCE [LARGE SCALE GENOMIC DNA]</scope>
    <source>
        <strain evidence="2 5">YIM 90600</strain>
    </source>
</reference>
<accession>A0A099D453</accession>
<dbReference type="EMBL" id="CP022752">
    <property type="protein sequence ID" value="ASU79429.1"/>
    <property type="molecule type" value="Genomic_DNA"/>
</dbReference>
<dbReference type="EMBL" id="JPMV01000025">
    <property type="protein sequence ID" value="KGI80953.1"/>
    <property type="molecule type" value="Genomic_DNA"/>
</dbReference>
<dbReference type="RefSeq" id="WP_043574475.1">
    <property type="nucleotide sequence ID" value="NZ_CP022752.1"/>
</dbReference>
<dbReference type="AlphaFoldDB" id="A0A099D453"/>
<reference evidence="3 4" key="1">
    <citation type="journal article" date="2014" name="PLoS ONE">
        <title>Identification and Characterization of a New Erythromycin Biosynthetic Gene Cluster in Actinopolyspora erythraea YIM90600, a Novel Erythronolide-Producing Halophilic Actinomycete Isolated from Salt Field.</title>
        <authorList>
            <person name="Chen D."/>
            <person name="Feng J."/>
            <person name="Huang L."/>
            <person name="Zhang Q."/>
            <person name="Wu J."/>
            <person name="Zhu X."/>
            <person name="Duan Y."/>
            <person name="Xu Z."/>
        </authorList>
    </citation>
    <scope>NUCLEOTIDE SEQUENCE [LARGE SCALE GENOMIC DNA]</scope>
    <source>
        <strain evidence="3 4">YIM90600</strain>
    </source>
</reference>
<gene>
    <name evidence="2" type="ORF">CDG81_15335</name>
    <name evidence="3" type="ORF">IL38_14420</name>
</gene>
<proteinExistence type="predicted"/>
<evidence type="ECO:0000313" key="4">
    <source>
        <dbReference type="Proteomes" id="UP000029737"/>
    </source>
</evidence>
<keyword evidence="4" id="KW-1185">Reference proteome</keyword>
<keyword evidence="1" id="KW-1133">Transmembrane helix</keyword>
<evidence type="ECO:0000313" key="3">
    <source>
        <dbReference type="EMBL" id="KGI80953.1"/>
    </source>
</evidence>
<dbReference type="KEGG" id="aey:CDG81_15335"/>
<evidence type="ECO:0000256" key="1">
    <source>
        <dbReference type="SAM" id="Phobius"/>
    </source>
</evidence>
<dbReference type="InterPro" id="IPR008407">
    <property type="entry name" value="Brnchd-chn_aa_trnsp_AzlD"/>
</dbReference>
<evidence type="ECO:0000313" key="5">
    <source>
        <dbReference type="Proteomes" id="UP000215043"/>
    </source>
</evidence>
<dbReference type="OrthoDB" id="4484240at2"/>
<dbReference type="Proteomes" id="UP000029737">
    <property type="component" value="Unassembled WGS sequence"/>
</dbReference>
<dbReference type="Proteomes" id="UP000215043">
    <property type="component" value="Chromosome"/>
</dbReference>
<organism evidence="2 5">
    <name type="scientific">Actinopolyspora erythraea</name>
    <dbReference type="NCBI Taxonomy" id="414996"/>
    <lineage>
        <taxon>Bacteria</taxon>
        <taxon>Bacillati</taxon>
        <taxon>Actinomycetota</taxon>
        <taxon>Actinomycetes</taxon>
        <taxon>Actinopolysporales</taxon>
        <taxon>Actinopolysporaceae</taxon>
        <taxon>Actinopolyspora</taxon>
    </lineage>
</organism>
<protein>
    <submittedName>
        <fullName evidence="2">AzlD domain-containing protein</fullName>
    </submittedName>
    <submittedName>
        <fullName evidence="3">Branched-chain amino acid transporter</fullName>
    </submittedName>
</protein>
<feature type="transmembrane region" description="Helical" evidence="1">
    <location>
        <begin position="35"/>
        <end position="55"/>
    </location>
</feature>